<dbReference type="Proteomes" id="UP000295172">
    <property type="component" value="Unassembled WGS sequence"/>
</dbReference>
<comment type="caution">
    <text evidence="3">The sequence shown here is derived from an EMBL/GenBank/DDBJ whole genome shotgun (WGS) entry which is preliminary data.</text>
</comment>
<feature type="compositionally biased region" description="Low complexity" evidence="1">
    <location>
        <begin position="30"/>
        <end position="54"/>
    </location>
</feature>
<reference evidence="3 4" key="1">
    <citation type="submission" date="2019-02" db="EMBL/GenBank/DDBJ databases">
        <title>Draft genome sequences of novel Actinobacteria.</title>
        <authorList>
            <person name="Sahin N."/>
            <person name="Ay H."/>
            <person name="Saygin H."/>
        </authorList>
    </citation>
    <scope>NUCLEOTIDE SEQUENCE [LARGE SCALE GENOMIC DNA]</scope>
    <source>
        <strain evidence="3 4">16K104</strain>
    </source>
</reference>
<proteinExistence type="predicted"/>
<feature type="chain" id="PRO_5038996048" description="DUF3558 domain-containing protein" evidence="2">
    <location>
        <begin position="23"/>
        <end position="222"/>
    </location>
</feature>
<dbReference type="PROSITE" id="PS51257">
    <property type="entry name" value="PROKAR_LIPOPROTEIN"/>
    <property type="match status" value="1"/>
</dbReference>
<dbReference type="AlphaFoldDB" id="A0A4R4X809"/>
<evidence type="ECO:0008006" key="5">
    <source>
        <dbReference type="Google" id="ProtNLM"/>
    </source>
</evidence>
<protein>
    <recommendedName>
        <fullName evidence="5">DUF3558 domain-containing protein</fullName>
    </recommendedName>
</protein>
<feature type="signal peptide" evidence="2">
    <location>
        <begin position="1"/>
        <end position="22"/>
    </location>
</feature>
<accession>A0A4R4X809</accession>
<name>A0A4R4X809_9ACTN</name>
<keyword evidence="2" id="KW-0732">Signal</keyword>
<gene>
    <name evidence="3" type="ORF">E1218_12795</name>
</gene>
<evidence type="ECO:0000313" key="4">
    <source>
        <dbReference type="Proteomes" id="UP000295172"/>
    </source>
</evidence>
<dbReference type="EMBL" id="SMKR01000045">
    <property type="protein sequence ID" value="TDD26600.1"/>
    <property type="molecule type" value="Genomic_DNA"/>
</dbReference>
<evidence type="ECO:0000256" key="2">
    <source>
        <dbReference type="SAM" id="SignalP"/>
    </source>
</evidence>
<evidence type="ECO:0000256" key="1">
    <source>
        <dbReference type="SAM" id="MobiDB-lite"/>
    </source>
</evidence>
<feature type="region of interest" description="Disordered" evidence="1">
    <location>
        <begin position="29"/>
        <end position="73"/>
    </location>
</feature>
<sequence length="222" mass="23920">MVRRLIALCAAAALAIAAGCSGDDPTAGRIPAPTASATPTPSSIIHTAPSRATPTTPPRVEPEVACGGNPFDPKKLRAYNPDGPAYAGRSIHLSELVNLDFADIYTELPREWNAKLTSTPGAVQLLICEWRDETYRSRTVDTCDYESTDDSRPTAELVSARYRYRVFEAKTARQITTFTLQGSLNGCPASTAGGVSDKYYQRVDSADLAARLKPFVVGPARR</sequence>
<dbReference type="OrthoDB" id="4204381at2"/>
<dbReference type="RefSeq" id="WP_132319619.1">
    <property type="nucleotide sequence ID" value="NZ_SMKR01000045.1"/>
</dbReference>
<organism evidence="3 4">
    <name type="scientific">Kribbella turkmenica</name>
    <dbReference type="NCBI Taxonomy" id="2530375"/>
    <lineage>
        <taxon>Bacteria</taxon>
        <taxon>Bacillati</taxon>
        <taxon>Actinomycetota</taxon>
        <taxon>Actinomycetes</taxon>
        <taxon>Propionibacteriales</taxon>
        <taxon>Kribbellaceae</taxon>
        <taxon>Kribbella</taxon>
    </lineage>
</organism>
<keyword evidence="4" id="KW-1185">Reference proteome</keyword>
<evidence type="ECO:0000313" key="3">
    <source>
        <dbReference type="EMBL" id="TDD26600.1"/>
    </source>
</evidence>